<accession>A0A2P6V695</accession>
<dbReference type="Pfam" id="PF09793">
    <property type="entry name" value="AD"/>
    <property type="match status" value="1"/>
</dbReference>
<dbReference type="InterPro" id="IPR033443">
    <property type="entry name" value="PROP1-like_PPR_dom"/>
</dbReference>
<sequence length="904" mass="95748">MADYAVGAQVEVELSLPGGSETASGTVFAYDAASDRLVLRQPGSTPFHSTLRLLKGADVARVTQLKAAPPGGATPLPAVDLGRCREREEKAVRAAEAEAAKIGVGVGRTAQAIFDALAKTLPCRWDGDRIVVLDEIVVPPPYDTCISLHNDDAAALRVKKVLDAERQRRRAPVPRASGAPEDDADGLSWLTQQAGEVEAATEAEVAAAAADAADDSLARSVGLHLRGRTTFKEGMENEEDPARFVYHRTLKAAAVGGAVNEAEAAVEEMARAGHVPGPRAYHALVCTYVRARHAEGALGAIRRCWEAGVTPLPETYAAVVAAAVSGGDLATAEAVVASNRRAGVDCSRSWQHLVAALFRGGQADKALAAFEQGEAEGLQLNEALVQALLEHHCAQHDVQAAAQLLADMRTHGLRPGLQHYSPLILLHAELGDPQASHSLLEEMLQLGTFQDGLLPVCTAVLDAQLRVAQSPAEVASHVLRMKAMLLRNSLQPSQRFLMVQLQAALRLQDLQSALQAYRSLRQRGGAVLTYLDEDTLAQLLLQISHAGLPAELYDLLAVMAREDRALPAAAMVPDERGFTILGAWVQGKLDQGAGVQQASRAQPSMQLAASSSALLVIDGVSMHPQTLVALDAGGAPLAVSRMGVRELRAELAARKAPVSGNKKDLAKRVQKLRALDDARASMQKLPKEQKADNRRKVQVVVTDAIWQDGKLVQETRYESEREVDAAAEEEGEEGGPEWDMEEEEGAASAKRAAMSEEDLFDDEDSAVQAEYEAMRYVLSSTPTFSSAQAGAHDAATIVLGAVVDLHAEPSPADLQALAAFVRGAGDVAAAVLVVAALDSLAAAGLGGAAAGLRQDLAAWCSEHEVDVEAAVDSVLHKDKVDDPLLQEIEGQLADLLGDEVPVPV</sequence>
<dbReference type="PROSITE" id="PS50800">
    <property type="entry name" value="SAP"/>
    <property type="match status" value="1"/>
</dbReference>
<dbReference type="Proteomes" id="UP000239649">
    <property type="component" value="Unassembled WGS sequence"/>
</dbReference>
<evidence type="ECO:0000259" key="3">
    <source>
        <dbReference type="PROSITE" id="PS50800"/>
    </source>
</evidence>
<comment type="caution">
    <text evidence="5">The sequence shown here is derived from an EMBL/GenBank/DDBJ whole genome shotgun (WGS) entry which is preliminary data.</text>
</comment>
<dbReference type="InterPro" id="IPR047574">
    <property type="entry name" value="AD"/>
</dbReference>
<dbReference type="InterPro" id="IPR036361">
    <property type="entry name" value="SAP_dom_sf"/>
</dbReference>
<feature type="domain" description="SAP" evidence="3">
    <location>
        <begin position="639"/>
        <end position="673"/>
    </location>
</feature>
<evidence type="ECO:0000313" key="6">
    <source>
        <dbReference type="Proteomes" id="UP000239649"/>
    </source>
</evidence>
<dbReference type="SUPFAM" id="SSF68906">
    <property type="entry name" value="SAP domain"/>
    <property type="match status" value="1"/>
</dbReference>
<evidence type="ECO:0000313" key="5">
    <source>
        <dbReference type="EMBL" id="PSC69608.1"/>
    </source>
</evidence>
<dbReference type="InterPro" id="IPR019181">
    <property type="entry name" value="LSM12_ABD"/>
</dbReference>
<dbReference type="PROSITE" id="PS52001">
    <property type="entry name" value="AD"/>
    <property type="match status" value="1"/>
</dbReference>
<feature type="region of interest" description="Disordered" evidence="2">
    <location>
        <begin position="717"/>
        <end position="751"/>
    </location>
</feature>
<dbReference type="STRING" id="554055.A0A2P6V695"/>
<keyword evidence="1" id="KW-0677">Repeat</keyword>
<feature type="region of interest" description="Disordered" evidence="2">
    <location>
        <begin position="167"/>
        <end position="186"/>
    </location>
</feature>
<reference evidence="5 6" key="1">
    <citation type="journal article" date="2018" name="Plant J.">
        <title>Genome sequences of Chlorella sorokiniana UTEX 1602 and Micractinium conductrix SAG 241.80: implications to maltose excretion by a green alga.</title>
        <authorList>
            <person name="Arriola M.B."/>
            <person name="Velmurugan N."/>
            <person name="Zhang Y."/>
            <person name="Plunkett M.H."/>
            <person name="Hondzo H."/>
            <person name="Barney B.M."/>
        </authorList>
    </citation>
    <scope>NUCLEOTIDE SEQUENCE [LARGE SCALE GENOMIC DNA]</scope>
    <source>
        <strain evidence="5 6">SAG 241.80</strain>
    </source>
</reference>
<dbReference type="OrthoDB" id="514979at2759"/>
<dbReference type="Gene3D" id="1.25.40.10">
    <property type="entry name" value="Tetratricopeptide repeat domain"/>
    <property type="match status" value="2"/>
</dbReference>
<dbReference type="Pfam" id="PF17177">
    <property type="entry name" value="PPR_long"/>
    <property type="match status" value="1"/>
</dbReference>
<name>A0A2P6V695_9CHLO</name>
<gene>
    <name evidence="5" type="ORF">C2E20_6813</name>
</gene>
<feature type="domain" description="AD" evidence="4">
    <location>
        <begin position="77"/>
        <end position="170"/>
    </location>
</feature>
<dbReference type="Pfam" id="PF02037">
    <property type="entry name" value="SAP"/>
    <property type="match status" value="1"/>
</dbReference>
<dbReference type="InterPro" id="IPR039683">
    <property type="entry name" value="Lsm12-like"/>
</dbReference>
<dbReference type="InterPro" id="IPR003034">
    <property type="entry name" value="SAP_dom"/>
</dbReference>
<dbReference type="Gene3D" id="1.10.720.30">
    <property type="entry name" value="SAP domain"/>
    <property type="match status" value="1"/>
</dbReference>
<evidence type="ECO:0000256" key="1">
    <source>
        <dbReference type="ARBA" id="ARBA00022737"/>
    </source>
</evidence>
<dbReference type="PANTHER" id="PTHR13542">
    <property type="entry name" value="LSM12 HOMOLOG"/>
    <property type="match status" value="1"/>
</dbReference>
<dbReference type="SMART" id="SM00995">
    <property type="entry name" value="AD"/>
    <property type="match status" value="1"/>
</dbReference>
<dbReference type="AlphaFoldDB" id="A0A2P6V695"/>
<organism evidence="5 6">
    <name type="scientific">Micractinium conductrix</name>
    <dbReference type="NCBI Taxonomy" id="554055"/>
    <lineage>
        <taxon>Eukaryota</taxon>
        <taxon>Viridiplantae</taxon>
        <taxon>Chlorophyta</taxon>
        <taxon>core chlorophytes</taxon>
        <taxon>Trebouxiophyceae</taxon>
        <taxon>Chlorellales</taxon>
        <taxon>Chlorellaceae</taxon>
        <taxon>Chlorella clade</taxon>
        <taxon>Micractinium</taxon>
    </lineage>
</organism>
<dbReference type="SMART" id="SM00513">
    <property type="entry name" value="SAP"/>
    <property type="match status" value="1"/>
</dbReference>
<evidence type="ECO:0000259" key="4">
    <source>
        <dbReference type="PROSITE" id="PS52001"/>
    </source>
</evidence>
<proteinExistence type="predicted"/>
<evidence type="ECO:0000256" key="2">
    <source>
        <dbReference type="SAM" id="MobiDB-lite"/>
    </source>
</evidence>
<keyword evidence="6" id="KW-1185">Reference proteome</keyword>
<dbReference type="InterPro" id="IPR011990">
    <property type="entry name" value="TPR-like_helical_dom_sf"/>
</dbReference>
<feature type="compositionally biased region" description="Acidic residues" evidence="2">
    <location>
        <begin position="725"/>
        <end position="745"/>
    </location>
</feature>
<dbReference type="EMBL" id="LHPF02000025">
    <property type="protein sequence ID" value="PSC69608.1"/>
    <property type="molecule type" value="Genomic_DNA"/>
</dbReference>
<protein>
    <submittedName>
        <fullName evidence="5">Plastid transcriptionally active 3</fullName>
    </submittedName>
</protein>